<dbReference type="AlphaFoldDB" id="A0A8S1ELY7"/>
<evidence type="ECO:0000313" key="2">
    <source>
        <dbReference type="Proteomes" id="UP000494206"/>
    </source>
</evidence>
<proteinExistence type="predicted"/>
<dbReference type="Proteomes" id="UP000494206">
    <property type="component" value="Unassembled WGS sequence"/>
</dbReference>
<dbReference type="EMBL" id="CADEPM010000002">
    <property type="protein sequence ID" value="CAB3401222.1"/>
    <property type="molecule type" value="Genomic_DNA"/>
</dbReference>
<organism evidence="1 2">
    <name type="scientific">Caenorhabditis bovis</name>
    <dbReference type="NCBI Taxonomy" id="2654633"/>
    <lineage>
        <taxon>Eukaryota</taxon>
        <taxon>Metazoa</taxon>
        <taxon>Ecdysozoa</taxon>
        <taxon>Nematoda</taxon>
        <taxon>Chromadorea</taxon>
        <taxon>Rhabditida</taxon>
        <taxon>Rhabditina</taxon>
        <taxon>Rhabditomorpha</taxon>
        <taxon>Rhabditoidea</taxon>
        <taxon>Rhabditidae</taxon>
        <taxon>Peloderinae</taxon>
        <taxon>Caenorhabditis</taxon>
    </lineage>
</organism>
<evidence type="ECO:0000313" key="1">
    <source>
        <dbReference type="EMBL" id="CAB3401222.1"/>
    </source>
</evidence>
<reference evidence="1 2" key="1">
    <citation type="submission" date="2020-04" db="EMBL/GenBank/DDBJ databases">
        <authorList>
            <person name="Laetsch R D."/>
            <person name="Stevens L."/>
            <person name="Kumar S."/>
            <person name="Blaxter L. M."/>
        </authorList>
    </citation>
    <scope>NUCLEOTIDE SEQUENCE [LARGE SCALE GENOMIC DNA]</scope>
</reference>
<keyword evidence="2" id="KW-1185">Reference proteome</keyword>
<gene>
    <name evidence="1" type="ORF">CBOVIS_LOCUS3999</name>
</gene>
<name>A0A8S1ELY7_9PELO</name>
<protein>
    <submittedName>
        <fullName evidence="1">Uncharacterized protein</fullName>
    </submittedName>
</protein>
<accession>A0A8S1ELY7</accession>
<comment type="caution">
    <text evidence="1">The sequence shown here is derived from an EMBL/GenBank/DDBJ whole genome shotgun (WGS) entry which is preliminary data.</text>
</comment>
<sequence length="91" mass="9650">MKTIQTNNDIYTLITLNRDDDNAYAYDGLEANPIGTAPPPIDGLYPALPGAAPPPIPWYPAFPGDAPPPIPLYPGCVKPGFAPPPIPNERG</sequence>